<evidence type="ECO:0000256" key="1">
    <source>
        <dbReference type="ARBA" id="ARBA00009716"/>
    </source>
</evidence>
<dbReference type="GO" id="GO:0015930">
    <property type="term" value="F:glutamate synthase activity"/>
    <property type="evidence" value="ECO:0007669"/>
    <property type="project" value="InterPro"/>
</dbReference>
<accession>A0A1M6E9K2</accession>
<comment type="similarity">
    <text evidence="1 2">Belongs to the glutamate synthase family.</text>
</comment>
<sequence length="469" mass="50930">MAAFLDSSIWFPVLFSNLVLLPLILGVIIFFFAKPAFRYYLNEIGDYIIQRLLSDKYSQNIAEIITSLKRMSVLNMIELNLRAQDGKTLKRPLGSPKHFPGYDLLMFSSSIMSKFSLPESASIEMRVSIGPKSIKPLSISIPLMISGMAYGLALSEQEKIALAKAAKTMETATCSGEGPFLPEERQEAGKYILQISRWPWGGRTDEQIALADMLEVQMGQGAEIGTYKVEAMEGKAQMLAGLVPGQSVVSLPAPPGVNSPQDWSIFMSTLRQKAKGIPIALKLMPTGHLEEDLAIALDLGFDAIVLDGAQGGSYGSTPIKQDDFGIPTINALVRANRFFKERGVREQISIISAGGYFTPGECLKALALGADAIYLGSIVLMASSSDQADKVTPFEPPTTMVFYDSPTNSKDLCVNQAAISVVNLLTSIVAEMKEGMRALGKTSLKELSPDDLVALDSYTAEVTGVRRIY</sequence>
<evidence type="ECO:0000256" key="3">
    <source>
        <dbReference type="SAM" id="Phobius"/>
    </source>
</evidence>
<evidence type="ECO:0000259" key="4">
    <source>
        <dbReference type="Pfam" id="PF01645"/>
    </source>
</evidence>
<dbReference type="AlphaFoldDB" id="A0A1M6E9K2"/>
<dbReference type="STRING" id="1121420.SAMN02746098_04705"/>
<gene>
    <name evidence="5" type="ORF">SAMN02746098_04705</name>
</gene>
<feature type="domain" description="Glutamate synthase" evidence="4">
    <location>
        <begin position="128"/>
        <end position="441"/>
    </location>
</feature>
<keyword evidence="3" id="KW-0472">Membrane</keyword>
<dbReference type="CDD" id="cd02808">
    <property type="entry name" value="GltS_FMN"/>
    <property type="match status" value="1"/>
</dbReference>
<dbReference type="GO" id="GO:0006537">
    <property type="term" value="P:glutamate biosynthetic process"/>
    <property type="evidence" value="ECO:0007669"/>
    <property type="project" value="InterPro"/>
</dbReference>
<proteinExistence type="inferred from homology"/>
<evidence type="ECO:0000313" key="5">
    <source>
        <dbReference type="EMBL" id="SHI82049.1"/>
    </source>
</evidence>
<keyword evidence="3" id="KW-0812">Transmembrane</keyword>
<dbReference type="InterPro" id="IPR002932">
    <property type="entry name" value="Glu_synthdom"/>
</dbReference>
<feature type="transmembrane region" description="Helical" evidence="3">
    <location>
        <begin position="12"/>
        <end position="33"/>
    </location>
</feature>
<organism evidence="5 6">
    <name type="scientific">Desulfosporosinus lacus DSM 15449</name>
    <dbReference type="NCBI Taxonomy" id="1121420"/>
    <lineage>
        <taxon>Bacteria</taxon>
        <taxon>Bacillati</taxon>
        <taxon>Bacillota</taxon>
        <taxon>Clostridia</taxon>
        <taxon>Eubacteriales</taxon>
        <taxon>Desulfitobacteriaceae</taxon>
        <taxon>Desulfosporosinus</taxon>
    </lineage>
</organism>
<dbReference type="Pfam" id="PF01645">
    <property type="entry name" value="Glu_synthase"/>
    <property type="match status" value="1"/>
</dbReference>
<dbReference type="SUPFAM" id="SSF51395">
    <property type="entry name" value="FMN-linked oxidoreductases"/>
    <property type="match status" value="1"/>
</dbReference>
<dbReference type="InterPro" id="IPR013785">
    <property type="entry name" value="Aldolase_TIM"/>
</dbReference>
<dbReference type="PIRSF" id="PIRSF006429">
    <property type="entry name" value="GOGAT_lg_2"/>
    <property type="match status" value="1"/>
</dbReference>
<keyword evidence="3" id="KW-1133">Transmembrane helix</keyword>
<dbReference type="EMBL" id="FQXJ01000026">
    <property type="protein sequence ID" value="SHI82049.1"/>
    <property type="molecule type" value="Genomic_DNA"/>
</dbReference>
<evidence type="ECO:0000256" key="2">
    <source>
        <dbReference type="PIRNR" id="PIRNR006429"/>
    </source>
</evidence>
<name>A0A1M6E9K2_9FIRM</name>
<dbReference type="InterPro" id="IPR024188">
    <property type="entry name" value="GltB"/>
</dbReference>
<evidence type="ECO:0000313" key="6">
    <source>
        <dbReference type="Proteomes" id="UP000183954"/>
    </source>
</evidence>
<dbReference type="Gene3D" id="3.20.20.70">
    <property type="entry name" value="Aldolase class I"/>
    <property type="match status" value="1"/>
</dbReference>
<dbReference type="PANTHER" id="PTHR43819">
    <property type="entry name" value="ARCHAEAL-TYPE GLUTAMATE SYNTHASE [NADPH]"/>
    <property type="match status" value="1"/>
</dbReference>
<reference evidence="6" key="1">
    <citation type="submission" date="2016-11" db="EMBL/GenBank/DDBJ databases">
        <authorList>
            <person name="Varghese N."/>
            <person name="Submissions S."/>
        </authorList>
    </citation>
    <scope>NUCLEOTIDE SEQUENCE [LARGE SCALE GENOMIC DNA]</scope>
    <source>
        <strain evidence="6">DSM 15449</strain>
    </source>
</reference>
<dbReference type="Proteomes" id="UP000183954">
    <property type="component" value="Unassembled WGS sequence"/>
</dbReference>
<dbReference type="PANTHER" id="PTHR43819:SF1">
    <property type="entry name" value="ARCHAEAL-TYPE GLUTAMATE SYNTHASE [NADPH]"/>
    <property type="match status" value="1"/>
</dbReference>
<protein>
    <submittedName>
        <fullName evidence="5">Glutamate synthase domain-containing protein 2</fullName>
    </submittedName>
</protein>
<keyword evidence="6" id="KW-1185">Reference proteome</keyword>